<gene>
    <name evidence="1" type="ORF">KSP40_PGU001649</name>
</gene>
<dbReference type="InterPro" id="IPR044610">
    <property type="entry name" value="GLCAT14A/B/C"/>
</dbReference>
<proteinExistence type="predicted"/>
<evidence type="ECO:0000313" key="2">
    <source>
        <dbReference type="Proteomes" id="UP001412067"/>
    </source>
</evidence>
<dbReference type="PANTHER" id="PTHR45719:SF3">
    <property type="entry name" value="BETA-GLUCURONOSYLTRANSFERASE GLCAT14A"/>
    <property type="match status" value="1"/>
</dbReference>
<comment type="caution">
    <text evidence="1">The sequence shown here is derived from an EMBL/GenBank/DDBJ whole genome shotgun (WGS) entry which is preliminary data.</text>
</comment>
<keyword evidence="2" id="KW-1185">Reference proteome</keyword>
<protein>
    <submittedName>
        <fullName evidence="1">Uncharacterized protein</fullName>
    </submittedName>
</protein>
<dbReference type="PANTHER" id="PTHR45719">
    <property type="entry name" value="GLYCOSYLTRANSFERASE"/>
    <property type="match status" value="1"/>
</dbReference>
<dbReference type="EMBL" id="JBBWWR010000004">
    <property type="protein sequence ID" value="KAK8968642.1"/>
    <property type="molecule type" value="Genomic_DNA"/>
</dbReference>
<name>A0ABR2MWR3_9ASPA</name>
<reference evidence="1 2" key="1">
    <citation type="journal article" date="2022" name="Nat. Plants">
        <title>Genomes of leafy and leafless Platanthera orchids illuminate the evolution of mycoheterotrophy.</title>
        <authorList>
            <person name="Li M.H."/>
            <person name="Liu K.W."/>
            <person name="Li Z."/>
            <person name="Lu H.C."/>
            <person name="Ye Q.L."/>
            <person name="Zhang D."/>
            <person name="Wang J.Y."/>
            <person name="Li Y.F."/>
            <person name="Zhong Z.M."/>
            <person name="Liu X."/>
            <person name="Yu X."/>
            <person name="Liu D.K."/>
            <person name="Tu X.D."/>
            <person name="Liu B."/>
            <person name="Hao Y."/>
            <person name="Liao X.Y."/>
            <person name="Jiang Y.T."/>
            <person name="Sun W.H."/>
            <person name="Chen J."/>
            <person name="Chen Y.Q."/>
            <person name="Ai Y."/>
            <person name="Zhai J.W."/>
            <person name="Wu S.S."/>
            <person name="Zhou Z."/>
            <person name="Hsiao Y.Y."/>
            <person name="Wu W.L."/>
            <person name="Chen Y.Y."/>
            <person name="Lin Y.F."/>
            <person name="Hsu J.L."/>
            <person name="Li C.Y."/>
            <person name="Wang Z.W."/>
            <person name="Zhao X."/>
            <person name="Zhong W.Y."/>
            <person name="Ma X.K."/>
            <person name="Ma L."/>
            <person name="Huang J."/>
            <person name="Chen G.Z."/>
            <person name="Huang M.Z."/>
            <person name="Huang L."/>
            <person name="Peng D.H."/>
            <person name="Luo Y.B."/>
            <person name="Zou S.Q."/>
            <person name="Chen S.P."/>
            <person name="Lan S."/>
            <person name="Tsai W.C."/>
            <person name="Van de Peer Y."/>
            <person name="Liu Z.J."/>
        </authorList>
    </citation>
    <scope>NUCLEOTIDE SEQUENCE [LARGE SCALE GENOMIC DNA]</scope>
    <source>
        <strain evidence="1">Lor288</strain>
    </source>
</reference>
<dbReference type="Proteomes" id="UP001412067">
    <property type="component" value="Unassembled WGS sequence"/>
</dbReference>
<evidence type="ECO:0000313" key="1">
    <source>
        <dbReference type="EMBL" id="KAK8968642.1"/>
    </source>
</evidence>
<organism evidence="1 2">
    <name type="scientific">Platanthera guangdongensis</name>
    <dbReference type="NCBI Taxonomy" id="2320717"/>
    <lineage>
        <taxon>Eukaryota</taxon>
        <taxon>Viridiplantae</taxon>
        <taxon>Streptophyta</taxon>
        <taxon>Embryophyta</taxon>
        <taxon>Tracheophyta</taxon>
        <taxon>Spermatophyta</taxon>
        <taxon>Magnoliopsida</taxon>
        <taxon>Liliopsida</taxon>
        <taxon>Asparagales</taxon>
        <taxon>Orchidaceae</taxon>
        <taxon>Orchidoideae</taxon>
        <taxon>Orchideae</taxon>
        <taxon>Orchidinae</taxon>
        <taxon>Platanthera</taxon>
    </lineage>
</organism>
<accession>A0ABR2MWR3</accession>
<sequence length="109" mass="12000">MKAMIDSNAPFARKFQRDDSVLDRVDAELLFRGPGRVIPGGWCVGRMDNGSDPCLVVGDGSVLRPGPGAISFRSSWRGFYQRENFRPSSVSDFISLKLQLIPEGLIIGK</sequence>